<comment type="subunit">
    <text evidence="3">Interacts with UBC9, RAN, RBM8A, eIF-1A and PAX6.</text>
</comment>
<dbReference type="Pfam" id="PF24140">
    <property type="entry name" value="TPR_TNPO3_IPO13_3rd"/>
    <property type="match status" value="1"/>
</dbReference>
<protein>
    <recommendedName>
        <fullName evidence="4">Importin-13</fullName>
    </recommendedName>
</protein>
<dbReference type="InterPro" id="IPR011989">
    <property type="entry name" value="ARM-like"/>
</dbReference>
<evidence type="ECO:0000256" key="6">
    <source>
        <dbReference type="ARBA" id="ARBA00022737"/>
    </source>
</evidence>
<dbReference type="OrthoDB" id="2016913at2759"/>
<dbReference type="PANTHER" id="PTHR12363">
    <property type="entry name" value="TRANSPORTIN 3 AND IMPORTIN 13"/>
    <property type="match status" value="1"/>
</dbReference>
<keyword evidence="7" id="KW-0653">Protein transport</keyword>
<evidence type="ECO:0000313" key="11">
    <source>
        <dbReference type="Proteomes" id="UP001163046"/>
    </source>
</evidence>
<dbReference type="InterPro" id="IPR013598">
    <property type="entry name" value="Exportin-1/Importin-b-like"/>
</dbReference>
<comment type="caution">
    <text evidence="10">The sequence shown here is derived from an EMBL/GenBank/DDBJ whole genome shotgun (WGS) entry which is preliminary data.</text>
</comment>
<dbReference type="EMBL" id="MU827324">
    <property type="protein sequence ID" value="KAJ7356152.1"/>
    <property type="molecule type" value="Genomic_DNA"/>
</dbReference>
<comment type="similarity">
    <text evidence="2">Belongs to the importin beta family.</text>
</comment>
<dbReference type="InterPro" id="IPR016024">
    <property type="entry name" value="ARM-type_fold"/>
</dbReference>
<dbReference type="GO" id="GO:0031267">
    <property type="term" value="F:small GTPase binding"/>
    <property type="evidence" value="ECO:0007669"/>
    <property type="project" value="InterPro"/>
</dbReference>
<proteinExistence type="inferred from homology"/>
<dbReference type="SUPFAM" id="SSF48371">
    <property type="entry name" value="ARM repeat"/>
    <property type="match status" value="1"/>
</dbReference>
<keyword evidence="5" id="KW-0813">Transport</keyword>
<dbReference type="GO" id="GO:0006606">
    <property type="term" value="P:protein import into nucleus"/>
    <property type="evidence" value="ECO:0007669"/>
    <property type="project" value="TreeGrafter"/>
</dbReference>
<dbReference type="GO" id="GO:0005737">
    <property type="term" value="C:cytoplasm"/>
    <property type="evidence" value="ECO:0007669"/>
    <property type="project" value="TreeGrafter"/>
</dbReference>
<dbReference type="GO" id="GO:0005634">
    <property type="term" value="C:nucleus"/>
    <property type="evidence" value="ECO:0007669"/>
    <property type="project" value="UniProtKB-SubCell"/>
</dbReference>
<keyword evidence="6" id="KW-0677">Repeat</keyword>
<dbReference type="PANTHER" id="PTHR12363:SF33">
    <property type="entry name" value="IMPORTIN-13"/>
    <property type="match status" value="1"/>
</dbReference>
<keyword evidence="8" id="KW-0539">Nucleus</keyword>
<dbReference type="Pfam" id="PF18806">
    <property type="entry name" value="Importin_rep_3"/>
    <property type="match status" value="1"/>
</dbReference>
<dbReference type="InterPro" id="IPR040709">
    <property type="entry name" value="Importin_rep_1"/>
</dbReference>
<dbReference type="InterPro" id="IPR057942">
    <property type="entry name" value="TPR_TNPO3_IPO13_3rd"/>
</dbReference>
<evidence type="ECO:0000256" key="5">
    <source>
        <dbReference type="ARBA" id="ARBA00022448"/>
    </source>
</evidence>
<evidence type="ECO:0000313" key="10">
    <source>
        <dbReference type="EMBL" id="KAJ7356152.1"/>
    </source>
</evidence>
<dbReference type="Proteomes" id="UP001163046">
    <property type="component" value="Unassembled WGS sequence"/>
</dbReference>
<dbReference type="Pfam" id="PF03810">
    <property type="entry name" value="IBN_N"/>
    <property type="match status" value="1"/>
</dbReference>
<evidence type="ECO:0000256" key="2">
    <source>
        <dbReference type="ARBA" id="ARBA00007991"/>
    </source>
</evidence>
<name>A0A9X0CL37_9CNID</name>
<gene>
    <name evidence="10" type="primary">IPO13</name>
    <name evidence="10" type="ORF">OS493_026535</name>
</gene>
<dbReference type="AlphaFoldDB" id="A0A9X0CL37"/>
<feature type="domain" description="Importin N-terminal" evidence="9">
    <location>
        <begin position="34"/>
        <end position="100"/>
    </location>
</feature>
<evidence type="ECO:0000256" key="3">
    <source>
        <dbReference type="ARBA" id="ARBA00011422"/>
    </source>
</evidence>
<keyword evidence="11" id="KW-1185">Reference proteome</keyword>
<evidence type="ECO:0000256" key="8">
    <source>
        <dbReference type="ARBA" id="ARBA00023242"/>
    </source>
</evidence>
<accession>A0A9X0CL37</accession>
<evidence type="ECO:0000256" key="7">
    <source>
        <dbReference type="ARBA" id="ARBA00022927"/>
    </source>
</evidence>
<organism evidence="10 11">
    <name type="scientific">Desmophyllum pertusum</name>
    <dbReference type="NCBI Taxonomy" id="174260"/>
    <lineage>
        <taxon>Eukaryota</taxon>
        <taxon>Metazoa</taxon>
        <taxon>Cnidaria</taxon>
        <taxon>Anthozoa</taxon>
        <taxon>Hexacorallia</taxon>
        <taxon>Scleractinia</taxon>
        <taxon>Caryophylliina</taxon>
        <taxon>Caryophylliidae</taxon>
        <taxon>Desmophyllum</taxon>
    </lineage>
</organism>
<dbReference type="Pfam" id="PF08389">
    <property type="entry name" value="Xpo1"/>
    <property type="match status" value="1"/>
</dbReference>
<evidence type="ECO:0000259" key="9">
    <source>
        <dbReference type="SMART" id="SM00913"/>
    </source>
</evidence>
<dbReference type="Gene3D" id="1.25.10.10">
    <property type="entry name" value="Leucine-rich Repeat Variant"/>
    <property type="match status" value="1"/>
</dbReference>
<sequence length="939" mass="105794">MNFSEEELQALMFQCEQALFTLYSGHDRTNRDTAHKWLLTTQKSQHAWQLCWRLMQSDKPPEIQFFGASMLHFKISKNWSELQKEHYNGLRSELFKHIFMFSSGPRIVLTRLCIALGAFALNSMPEHWSNAISDIITTLQNARGSSQDGVWPMAMLEVLTVLPEEFHSGDFALGRKSTLRGELQTGVSQVLQVILQNLSSSQSTQVRQQALKCLISWVQFGVTINDLGDTLPLVFESIHNPELFDASVDLIVEVATHPSGIQYPSYMWKFVSSVLMLGETLRTALQSGDTDTSRGLCRVMVSLAETNLKLLLSADTEEKELQGFTLVQLLLECAGAPGWYPVDEQCSEITFNFWYTLQDDISTEEPSAMEKHKAMYGPVLLSLCQVFMRKVQYPPENVWQGFSTDEKEQFRCYRQDIADTVMYVYCLLRAHCLQQLYHMLSTLLSGETEATWQSLDATLYLIQSVAEYVEPNEESFIPAILSLLPRLPAHSYVSQTALLMVGSYSEWLKCHPDHLRSVLPVLLGGLSQEHLASASTQALRGICEECVQDLDPGALMEILSHCQAALSGGIMKERERIRCVECIGHVLSVQDTAGAVEQVKAIFNPYVECLAQMVLQQPAPELKSNLQFHLRIFIVLFKCLDPDPENIDKQLHVHPAAVILNDILPSLKSMAHWMHDTDIQQQFCLCLERAIGTIRDYMGILVSGLSELVVGYFSVSPSSGILDVASTFIGMYGMVDEHYHTALLVFQRITTSTLQLLQNNLREFPDILQSFMQFVSRGLKSNPKLVFEGESYHANIFQCGLAVLDVQESHTVRAACTFFSTFITACESHETAKKTLSEYGPYLVSQVIKGIAGGVPRQCTDYMAEILFALNRHNVTLLSQWMQEVMQVEGFPSSLVTLTQKQQFTSAVLREKAHRRRVKDSVKEFSLLCRGLYGTAYAS</sequence>
<comment type="subcellular location">
    <subcellularLocation>
        <location evidence="1">Nucleus</location>
    </subcellularLocation>
</comment>
<evidence type="ECO:0000256" key="1">
    <source>
        <dbReference type="ARBA" id="ARBA00004123"/>
    </source>
</evidence>
<dbReference type="InterPro" id="IPR057941">
    <property type="entry name" value="TPR_TNPO3_IPO13_2nd"/>
</dbReference>
<dbReference type="InterPro" id="IPR001494">
    <property type="entry name" value="Importin-beta_N"/>
</dbReference>
<dbReference type="SMART" id="SM00913">
    <property type="entry name" value="IBN_N"/>
    <property type="match status" value="1"/>
</dbReference>
<dbReference type="InterPro" id="IPR051345">
    <property type="entry name" value="Importin_beta-like_NTR"/>
</dbReference>
<dbReference type="InterPro" id="IPR040520">
    <property type="entry name" value="Importin_rep_3"/>
</dbReference>
<dbReference type="Pfam" id="PF24138">
    <property type="entry name" value="TPR_TNPO3_IPO13_2nd"/>
    <property type="match status" value="1"/>
</dbReference>
<reference evidence="10" key="1">
    <citation type="submission" date="2023-01" db="EMBL/GenBank/DDBJ databases">
        <title>Genome assembly of the deep-sea coral Lophelia pertusa.</title>
        <authorList>
            <person name="Herrera S."/>
            <person name="Cordes E."/>
        </authorList>
    </citation>
    <scope>NUCLEOTIDE SEQUENCE</scope>
    <source>
        <strain evidence="10">USNM1676648</strain>
        <tissue evidence="10">Polyp</tissue>
    </source>
</reference>
<dbReference type="Pfam" id="PF18773">
    <property type="entry name" value="Importin_rep"/>
    <property type="match status" value="1"/>
</dbReference>
<evidence type="ECO:0000256" key="4">
    <source>
        <dbReference type="ARBA" id="ARBA00016020"/>
    </source>
</evidence>